<feature type="chain" id="PRO_5042116174" description="Bifunctional inhibitor/plant lipid transfer protein/seed storage helical domain-containing protein" evidence="4">
    <location>
        <begin position="25"/>
        <end position="118"/>
    </location>
</feature>
<dbReference type="PANTHER" id="PTHR35501">
    <property type="entry name" value="PROTEIN YY1"/>
    <property type="match status" value="1"/>
</dbReference>
<gene>
    <name evidence="6" type="ORF">QN277_012018</name>
</gene>
<evidence type="ECO:0000313" key="6">
    <source>
        <dbReference type="EMBL" id="KAK4280389.1"/>
    </source>
</evidence>
<dbReference type="PANTHER" id="PTHR35501:SF3">
    <property type="entry name" value="PROTEIN YY1"/>
    <property type="match status" value="1"/>
</dbReference>
<feature type="domain" description="Bifunctional inhibitor/plant lipid transfer protein/seed storage helical" evidence="5">
    <location>
        <begin position="31"/>
        <end position="90"/>
    </location>
</feature>
<dbReference type="InterPro" id="IPR036312">
    <property type="entry name" value="Bifun_inhib/LTP/seed_sf"/>
</dbReference>
<keyword evidence="4" id="KW-0732">Signal</keyword>
<dbReference type="AlphaFoldDB" id="A0AAE1MZV9"/>
<evidence type="ECO:0000256" key="1">
    <source>
        <dbReference type="ARBA" id="ARBA00004613"/>
    </source>
</evidence>
<evidence type="ECO:0000256" key="2">
    <source>
        <dbReference type="ARBA" id="ARBA00022525"/>
    </source>
</evidence>
<dbReference type="InterPro" id="IPR016140">
    <property type="entry name" value="Bifunc_inhib/LTP/seed_store"/>
</dbReference>
<proteinExistence type="inferred from homology"/>
<feature type="signal peptide" evidence="4">
    <location>
        <begin position="1"/>
        <end position="24"/>
    </location>
</feature>
<dbReference type="EMBL" id="JAWXYG010000002">
    <property type="protein sequence ID" value="KAK4280389.1"/>
    <property type="molecule type" value="Genomic_DNA"/>
</dbReference>
<sequence length="118" mass="12256">MASLIRTVVAAVVLVSAVIGGAEAQEDTSSCTNGVSRLTACEPFVVPGNNSAPSTECCSALGGVNHDCFCNSLRMAYQLPSQCQLPSFNCPPGFLFISNNNNNNNNNLSSHPASLASF</sequence>
<organism evidence="6 7">
    <name type="scientific">Acacia crassicarpa</name>
    <name type="common">northern wattle</name>
    <dbReference type="NCBI Taxonomy" id="499986"/>
    <lineage>
        <taxon>Eukaryota</taxon>
        <taxon>Viridiplantae</taxon>
        <taxon>Streptophyta</taxon>
        <taxon>Embryophyta</taxon>
        <taxon>Tracheophyta</taxon>
        <taxon>Spermatophyta</taxon>
        <taxon>Magnoliopsida</taxon>
        <taxon>eudicotyledons</taxon>
        <taxon>Gunneridae</taxon>
        <taxon>Pentapetalae</taxon>
        <taxon>rosids</taxon>
        <taxon>fabids</taxon>
        <taxon>Fabales</taxon>
        <taxon>Fabaceae</taxon>
        <taxon>Caesalpinioideae</taxon>
        <taxon>mimosoid clade</taxon>
        <taxon>Acacieae</taxon>
        <taxon>Acacia</taxon>
    </lineage>
</organism>
<protein>
    <recommendedName>
        <fullName evidence="5">Bifunctional inhibitor/plant lipid transfer protein/seed storage helical domain-containing protein</fullName>
    </recommendedName>
</protein>
<reference evidence="6" key="1">
    <citation type="submission" date="2023-10" db="EMBL/GenBank/DDBJ databases">
        <title>Chromosome-level genome of the transformable northern wattle, Acacia crassicarpa.</title>
        <authorList>
            <person name="Massaro I."/>
            <person name="Sinha N.R."/>
            <person name="Poethig S."/>
            <person name="Leichty A.R."/>
        </authorList>
    </citation>
    <scope>NUCLEOTIDE SEQUENCE</scope>
    <source>
        <strain evidence="6">Acra3RX</strain>
        <tissue evidence="6">Leaf</tissue>
    </source>
</reference>
<name>A0AAE1MZV9_9FABA</name>
<evidence type="ECO:0000313" key="7">
    <source>
        <dbReference type="Proteomes" id="UP001293593"/>
    </source>
</evidence>
<dbReference type="Proteomes" id="UP001293593">
    <property type="component" value="Unassembled WGS sequence"/>
</dbReference>
<dbReference type="Gene3D" id="1.10.110.10">
    <property type="entry name" value="Plant lipid-transfer and hydrophobic proteins"/>
    <property type="match status" value="1"/>
</dbReference>
<dbReference type="SMART" id="SM00499">
    <property type="entry name" value="AAI"/>
    <property type="match status" value="1"/>
</dbReference>
<dbReference type="Pfam" id="PF14368">
    <property type="entry name" value="LTP_2"/>
    <property type="match status" value="1"/>
</dbReference>
<accession>A0AAE1MZV9</accession>
<keyword evidence="7" id="KW-1185">Reference proteome</keyword>
<comment type="similarity">
    <text evidence="3">Belongs to the A9/FIL1 family.</text>
</comment>
<comment type="subcellular location">
    <subcellularLocation>
        <location evidence="1">Secreted</location>
    </subcellularLocation>
</comment>
<dbReference type="GO" id="GO:0005576">
    <property type="term" value="C:extracellular region"/>
    <property type="evidence" value="ECO:0007669"/>
    <property type="project" value="UniProtKB-SubCell"/>
</dbReference>
<comment type="caution">
    <text evidence="6">The sequence shown here is derived from an EMBL/GenBank/DDBJ whole genome shotgun (WGS) entry which is preliminary data.</text>
</comment>
<keyword evidence="2" id="KW-0964">Secreted</keyword>
<evidence type="ECO:0000259" key="5">
    <source>
        <dbReference type="SMART" id="SM00499"/>
    </source>
</evidence>
<dbReference type="SUPFAM" id="SSF47699">
    <property type="entry name" value="Bifunctional inhibitor/lipid-transfer protein/seed storage 2S albumin"/>
    <property type="match status" value="1"/>
</dbReference>
<evidence type="ECO:0000256" key="3">
    <source>
        <dbReference type="ARBA" id="ARBA00038300"/>
    </source>
</evidence>
<evidence type="ECO:0000256" key="4">
    <source>
        <dbReference type="SAM" id="SignalP"/>
    </source>
</evidence>